<comment type="caution">
    <text evidence="1">The sequence shown here is derived from an EMBL/GenBank/DDBJ whole genome shotgun (WGS) entry which is preliminary data.</text>
</comment>
<dbReference type="OrthoDB" id="5786478at2"/>
<dbReference type="InterPro" id="IPR002347">
    <property type="entry name" value="SDR_fam"/>
</dbReference>
<dbReference type="EMBL" id="LYPB01000073">
    <property type="protein sequence ID" value="OAS17025.1"/>
    <property type="molecule type" value="Genomic_DNA"/>
</dbReference>
<proteinExistence type="predicted"/>
<dbReference type="InterPro" id="IPR036291">
    <property type="entry name" value="NAD(P)-bd_dom_sf"/>
</dbReference>
<dbReference type="PRINTS" id="PR00081">
    <property type="entry name" value="GDHRDH"/>
</dbReference>
<sequence length="243" mass="26749">MKNNRWALVTGADRGLGLALAKGLLARGYDVWAGQYAEECQALQELEAAYGKRLRPIRLDISDATRVAEALRIVVAETERLDLLINNGAILGDTTSNIQDELDFEDIEQAFRVNTLGALRMTNGLINPILKSTDKIIMNISSEAGSIGACKRTAWYAYCMSKSALNMQSQLVHNQISPQGGKVMVVHPGHVQSYMKGELDATAKLTPEQSAQHILSLLEQRLGPDWPDQALALTDYQGGQWPW</sequence>
<gene>
    <name evidence="1" type="ORF">A8708_02045</name>
</gene>
<dbReference type="Pfam" id="PF00106">
    <property type="entry name" value="adh_short"/>
    <property type="match status" value="1"/>
</dbReference>
<evidence type="ECO:0000313" key="1">
    <source>
        <dbReference type="EMBL" id="OAS17025.1"/>
    </source>
</evidence>
<organism evidence="1 2">
    <name type="scientific">Paenibacillus oryzisoli</name>
    <dbReference type="NCBI Taxonomy" id="1850517"/>
    <lineage>
        <taxon>Bacteria</taxon>
        <taxon>Bacillati</taxon>
        <taxon>Bacillota</taxon>
        <taxon>Bacilli</taxon>
        <taxon>Bacillales</taxon>
        <taxon>Paenibacillaceae</taxon>
        <taxon>Paenibacillus</taxon>
    </lineage>
</organism>
<keyword evidence="2" id="KW-1185">Reference proteome</keyword>
<dbReference type="GO" id="GO:0016616">
    <property type="term" value="F:oxidoreductase activity, acting on the CH-OH group of donors, NAD or NADP as acceptor"/>
    <property type="evidence" value="ECO:0007669"/>
    <property type="project" value="TreeGrafter"/>
</dbReference>
<dbReference type="Proteomes" id="UP000078454">
    <property type="component" value="Unassembled WGS sequence"/>
</dbReference>
<dbReference type="PANTHER" id="PTHR45458">
    <property type="entry name" value="SHORT-CHAIN DEHYDROGENASE/REDUCTASE SDR"/>
    <property type="match status" value="1"/>
</dbReference>
<name>A0A198A7E6_9BACL</name>
<dbReference type="InterPro" id="IPR052184">
    <property type="entry name" value="SDR_enzymes"/>
</dbReference>
<dbReference type="Gene3D" id="3.40.50.720">
    <property type="entry name" value="NAD(P)-binding Rossmann-like Domain"/>
    <property type="match status" value="1"/>
</dbReference>
<dbReference type="AlphaFoldDB" id="A0A198A7E6"/>
<protein>
    <submittedName>
        <fullName evidence="1">Short-chain dehydrogenase</fullName>
    </submittedName>
</protein>
<dbReference type="PANTHER" id="PTHR45458:SF1">
    <property type="entry name" value="SHORT CHAIN DEHYDROGENASE"/>
    <property type="match status" value="1"/>
</dbReference>
<dbReference type="STRING" id="1850517.A8708_02045"/>
<accession>A0A198A7E6</accession>
<evidence type="ECO:0000313" key="2">
    <source>
        <dbReference type="Proteomes" id="UP000078454"/>
    </source>
</evidence>
<dbReference type="SUPFAM" id="SSF51735">
    <property type="entry name" value="NAD(P)-binding Rossmann-fold domains"/>
    <property type="match status" value="1"/>
</dbReference>
<reference evidence="1 2" key="1">
    <citation type="submission" date="2016-05" db="EMBL/GenBank/DDBJ databases">
        <title>Paenibacillus sp. 1ZS3-15 nov., isolated from the rhizosphere soil.</title>
        <authorList>
            <person name="Zhang X.X."/>
            <person name="Zhang J."/>
        </authorList>
    </citation>
    <scope>NUCLEOTIDE SEQUENCE [LARGE SCALE GENOMIC DNA]</scope>
    <source>
        <strain evidence="1 2">1ZS3-15</strain>
    </source>
</reference>
<dbReference type="RefSeq" id="WP_068666269.1">
    <property type="nucleotide sequence ID" value="NZ_LYPB01000073.1"/>
</dbReference>